<dbReference type="AlphaFoldDB" id="A0A1X0Y8B0"/>
<dbReference type="PANTHER" id="PTHR23073">
    <property type="entry name" value="26S PROTEASOME REGULATORY SUBUNIT"/>
    <property type="match status" value="1"/>
</dbReference>
<feature type="domain" description="AAA+ ATPase" evidence="4">
    <location>
        <begin position="249"/>
        <end position="382"/>
    </location>
</feature>
<reference evidence="5 6" key="1">
    <citation type="submission" date="2017-03" db="EMBL/GenBank/DDBJ databases">
        <title>Genome sequence of Geothermobacter sp. EPR-M, Deep-Sea Iron Reducer.</title>
        <authorList>
            <person name="Tully B."/>
            <person name="Savalia P."/>
            <person name="Abuyen K."/>
            <person name="Baughan C."/>
            <person name="Romero E."/>
            <person name="Ronkowski C."/>
            <person name="Torres B."/>
            <person name="Tremblay J."/>
            <person name="Trujillo A."/>
            <person name="Tyler M."/>
            <person name="Perez-Rodriguez I."/>
            <person name="Amend J."/>
        </authorList>
    </citation>
    <scope>NUCLEOTIDE SEQUENCE [LARGE SCALE GENOMIC DNA]</scope>
    <source>
        <strain evidence="5 6">EPR-M</strain>
    </source>
</reference>
<dbReference type="Proteomes" id="UP000193136">
    <property type="component" value="Unassembled WGS sequence"/>
</dbReference>
<dbReference type="Gene3D" id="3.40.50.300">
    <property type="entry name" value="P-loop containing nucleotide triphosphate hydrolases"/>
    <property type="match status" value="2"/>
</dbReference>
<comment type="caution">
    <text evidence="5">The sequence shown here is derived from an EMBL/GenBank/DDBJ whole genome shotgun (WGS) entry which is preliminary data.</text>
</comment>
<dbReference type="GO" id="GO:0016887">
    <property type="term" value="F:ATP hydrolysis activity"/>
    <property type="evidence" value="ECO:0007669"/>
    <property type="project" value="InterPro"/>
</dbReference>
<evidence type="ECO:0000259" key="4">
    <source>
        <dbReference type="SMART" id="SM00382"/>
    </source>
</evidence>
<dbReference type="GO" id="GO:0005524">
    <property type="term" value="F:ATP binding"/>
    <property type="evidence" value="ECO:0007669"/>
    <property type="project" value="UniProtKB-KW"/>
</dbReference>
<dbReference type="InterPro" id="IPR050221">
    <property type="entry name" value="26S_Proteasome_ATPase"/>
</dbReference>
<dbReference type="STRING" id="1969733.B5V00_06885"/>
<dbReference type="InterPro" id="IPR003593">
    <property type="entry name" value="AAA+_ATPase"/>
</dbReference>
<dbReference type="CDD" id="cd19481">
    <property type="entry name" value="RecA-like_protease"/>
    <property type="match status" value="2"/>
</dbReference>
<evidence type="ECO:0000256" key="1">
    <source>
        <dbReference type="ARBA" id="ARBA00006914"/>
    </source>
</evidence>
<comment type="similarity">
    <text evidence="1">Belongs to the AAA ATPase family.</text>
</comment>
<dbReference type="OrthoDB" id="9809379at2"/>
<evidence type="ECO:0000256" key="2">
    <source>
        <dbReference type="ARBA" id="ARBA00022741"/>
    </source>
</evidence>
<accession>A0A1X0Y8B0</accession>
<dbReference type="InterPro" id="IPR003959">
    <property type="entry name" value="ATPase_AAA_core"/>
</dbReference>
<evidence type="ECO:0000256" key="3">
    <source>
        <dbReference type="ARBA" id="ARBA00022840"/>
    </source>
</evidence>
<feature type="domain" description="AAA+ ATPase" evidence="4">
    <location>
        <begin position="485"/>
        <end position="616"/>
    </location>
</feature>
<dbReference type="InterPro" id="IPR027417">
    <property type="entry name" value="P-loop_NTPase"/>
</dbReference>
<evidence type="ECO:0000313" key="5">
    <source>
        <dbReference type="EMBL" id="ORJ61352.1"/>
    </source>
</evidence>
<keyword evidence="3" id="KW-0067">ATP-binding</keyword>
<dbReference type="SUPFAM" id="SSF52540">
    <property type="entry name" value="P-loop containing nucleoside triphosphate hydrolases"/>
    <property type="match status" value="2"/>
</dbReference>
<dbReference type="Pfam" id="PF00004">
    <property type="entry name" value="AAA"/>
    <property type="match status" value="2"/>
</dbReference>
<proteinExistence type="inferred from homology"/>
<organism evidence="5 6">
    <name type="scientific">Geothermobacter hydrogeniphilus</name>
    <dbReference type="NCBI Taxonomy" id="1969733"/>
    <lineage>
        <taxon>Bacteria</taxon>
        <taxon>Pseudomonadati</taxon>
        <taxon>Thermodesulfobacteriota</taxon>
        <taxon>Desulfuromonadia</taxon>
        <taxon>Desulfuromonadales</taxon>
        <taxon>Geothermobacteraceae</taxon>
        <taxon>Geothermobacter</taxon>
    </lineage>
</organism>
<keyword evidence="6" id="KW-1185">Reference proteome</keyword>
<keyword evidence="2" id="KW-0547">Nucleotide-binding</keyword>
<dbReference type="RefSeq" id="WP_085010031.1">
    <property type="nucleotide sequence ID" value="NZ_NAAD01000006.1"/>
</dbReference>
<evidence type="ECO:0000313" key="6">
    <source>
        <dbReference type="Proteomes" id="UP000193136"/>
    </source>
</evidence>
<dbReference type="SMART" id="SM00382">
    <property type="entry name" value="AAA"/>
    <property type="match status" value="2"/>
</dbReference>
<sequence>MGSEKLHGICQYLRNLLEYRRNDRRALSIICSWLWEHGEGVGLEVRDDDLFNRLSAYPAAVEKREVTRELFLVTRDNVLSLLHIGIGHEGNDEAINTERIRILADTLRLDQKDMEIFTIFYRYETNDAFESLVDELYKNFSHSADLVAALSGLDRQEVAERLSYQGGLLEKGLLKSASNNGRYLSSCYKIPRSVRVGLQNVHLNHGKLKSLLVGKCQTGNLAWDDYEHLGKTRDYLSVFVERGVRNNEAGVNILLWGAPGTGKTEFCKTLAAHLGFELYSVGEKDEDGFEPTRDERLQALQLAQNLMRGQDQVLLLFDEIDDLLMPGKPGSLLEPQVISKVFMNRLFEENPVPTIWTLNNIDLLDESILRRMSVVVEFEKPPGKSSTKILSRLLDRHGVDLRQDSFTMAVSTDVTPAVLHNAVRFAKISEMGHEALTFALDGLSRAMGTDRSKEWRGKGSFNAALVNADMDLDDLAEKLAEKRIRAFSLCLYGPPGTGKSEYARWLAWKLEMEPQVVRGSDLLGPFVGETEKAIADVFRKAQRRGSFLILDEVDSLLSSRREARQSWEVSQVNEMLTWMERHPFPFVCTTNLKEALDSAAMRRFTFKCRFDYLKPGQVELAFRHFFGMPLGSEWGGKLTCLTPGDFAVVRKKEELLGRCGDIDKYIKWLSSEVENKNETVGSRVGFKLC</sequence>
<protein>
    <recommendedName>
        <fullName evidence="4">AAA+ ATPase domain-containing protein</fullName>
    </recommendedName>
</protein>
<dbReference type="EMBL" id="NAAD01000006">
    <property type="protein sequence ID" value="ORJ61352.1"/>
    <property type="molecule type" value="Genomic_DNA"/>
</dbReference>
<name>A0A1X0Y8B0_9BACT</name>
<gene>
    <name evidence="5" type="ORF">B5V00_06885</name>
</gene>